<comment type="caution">
    <text evidence="2">The sequence shown here is derived from an EMBL/GenBank/DDBJ whole genome shotgun (WGS) entry which is preliminary data.</text>
</comment>
<dbReference type="Pfam" id="PF26622">
    <property type="entry name" value="DUF8199"/>
    <property type="match status" value="1"/>
</dbReference>
<proteinExistence type="predicted"/>
<name>A0A6P0UWJ4_9FLAO</name>
<organism evidence="2 3">
    <name type="scientific">Leptobacterium flavescens</name>
    <dbReference type="NCBI Taxonomy" id="472055"/>
    <lineage>
        <taxon>Bacteria</taxon>
        <taxon>Pseudomonadati</taxon>
        <taxon>Bacteroidota</taxon>
        <taxon>Flavobacteriia</taxon>
        <taxon>Flavobacteriales</taxon>
        <taxon>Flavobacteriaceae</taxon>
        <taxon>Leptobacterium</taxon>
    </lineage>
</organism>
<dbReference type="InterPro" id="IPR058060">
    <property type="entry name" value="HYC_CC_PP"/>
</dbReference>
<feature type="signal peptide" evidence="1">
    <location>
        <begin position="1"/>
        <end position="25"/>
    </location>
</feature>
<reference evidence="2 3" key="1">
    <citation type="submission" date="2020-01" db="EMBL/GenBank/DDBJ databases">
        <title>Leptobacterium flavescens.</title>
        <authorList>
            <person name="Wang G."/>
        </authorList>
    </citation>
    <scope>NUCLEOTIDE SEQUENCE [LARGE SCALE GENOMIC DNA]</scope>
    <source>
        <strain evidence="2 3">KCTC 22160</strain>
    </source>
</reference>
<dbReference type="InterPro" id="IPR058512">
    <property type="entry name" value="DUF8199"/>
</dbReference>
<dbReference type="EMBL" id="JAABOO010000003">
    <property type="protein sequence ID" value="NER14806.1"/>
    <property type="molecule type" value="Genomic_DNA"/>
</dbReference>
<evidence type="ECO:0000256" key="1">
    <source>
        <dbReference type="SAM" id="SignalP"/>
    </source>
</evidence>
<evidence type="ECO:0000313" key="2">
    <source>
        <dbReference type="EMBL" id="NER14806.1"/>
    </source>
</evidence>
<feature type="chain" id="PRO_5026963845" evidence="1">
    <location>
        <begin position="26"/>
        <end position="138"/>
    </location>
</feature>
<evidence type="ECO:0000313" key="3">
    <source>
        <dbReference type="Proteomes" id="UP000468581"/>
    </source>
</evidence>
<dbReference type="Proteomes" id="UP000468581">
    <property type="component" value="Unassembled WGS sequence"/>
</dbReference>
<keyword evidence="1" id="KW-0732">Signal</keyword>
<accession>A0A6P0UWJ4</accession>
<sequence>MKSFLSKISAFLLALLVLMSTVSFTVHNHYCGTFLVNTSVLGEADNCKMMMAVKDTSGSCAAVEKSCCTDEVLHVEGQDELKLSFSDLDLDQQQFLISFVYSFQDLFEGLEENIIPFRDYSPPPLIRDIQVLHETYLI</sequence>
<keyword evidence="3" id="KW-1185">Reference proteome</keyword>
<dbReference type="AlphaFoldDB" id="A0A6P0UWJ4"/>
<dbReference type="NCBIfam" id="NF047658">
    <property type="entry name" value="HYC_CC_PP"/>
    <property type="match status" value="1"/>
</dbReference>
<dbReference type="RefSeq" id="WP_163608086.1">
    <property type="nucleotide sequence ID" value="NZ_JAABOO010000003.1"/>
</dbReference>
<gene>
    <name evidence="2" type="ORF">GWK08_15220</name>
</gene>
<protein>
    <submittedName>
        <fullName evidence="2">Uncharacterized protein</fullName>
    </submittedName>
</protein>